<gene>
    <name evidence="3" type="ORF">SO3561_04383</name>
</gene>
<feature type="domain" description="Peptidase C39-like" evidence="2">
    <location>
        <begin position="59"/>
        <end position="182"/>
    </location>
</feature>
<dbReference type="AlphaFoldDB" id="A0A250VFL1"/>
<protein>
    <recommendedName>
        <fullName evidence="2">Peptidase C39-like domain-containing protein</fullName>
    </recommendedName>
</protein>
<dbReference type="Gene3D" id="3.90.70.10">
    <property type="entry name" value="Cysteine proteinases"/>
    <property type="match status" value="1"/>
</dbReference>
<dbReference type="Pfam" id="PF13529">
    <property type="entry name" value="Peptidase_C39_2"/>
    <property type="match status" value="1"/>
</dbReference>
<dbReference type="STRING" id="1963.AQJ27_10950"/>
<evidence type="ECO:0000313" key="4">
    <source>
        <dbReference type="Proteomes" id="UP000217446"/>
    </source>
</evidence>
<evidence type="ECO:0000313" key="3">
    <source>
        <dbReference type="EMBL" id="GAX52864.1"/>
    </source>
</evidence>
<accession>A0A250VFL1</accession>
<sequence length="212" mass="22921">MASAHAKPRGRWRRRVVACVTVAVVSLSVVSASAAVSNHAAQPRPVEDEWHYVSHPDLTQSLPYNCIPTSASMALATLGVHLTPTELGRQMRIIPNWGVSGDHLMRVFNEVQPSGRELTYEVVTSGRQVEADLSVDLLHHVAVPALVIAAGLPWQGGEITGHAVVVDGMNPARHLVRVFDPAPRNGGEHVLTSEQLLNALQMESGVRHLLVD</sequence>
<evidence type="ECO:0000256" key="1">
    <source>
        <dbReference type="SAM" id="SignalP"/>
    </source>
</evidence>
<name>A0A250VFL1_STROL</name>
<dbReference type="InterPro" id="IPR039564">
    <property type="entry name" value="Peptidase_C39-like"/>
</dbReference>
<dbReference type="EMBL" id="BDQI01000008">
    <property type="protein sequence ID" value="GAX52864.1"/>
    <property type="molecule type" value="Genomic_DNA"/>
</dbReference>
<keyword evidence="4" id="KW-1185">Reference proteome</keyword>
<organism evidence="3 4">
    <name type="scientific">Streptomyces olivochromogenes</name>
    <dbReference type="NCBI Taxonomy" id="1963"/>
    <lineage>
        <taxon>Bacteria</taxon>
        <taxon>Bacillati</taxon>
        <taxon>Actinomycetota</taxon>
        <taxon>Actinomycetes</taxon>
        <taxon>Kitasatosporales</taxon>
        <taxon>Streptomycetaceae</taxon>
        <taxon>Streptomyces</taxon>
    </lineage>
</organism>
<feature type="chain" id="PRO_5012377312" description="Peptidase C39-like domain-containing protein" evidence="1">
    <location>
        <begin position="35"/>
        <end position="212"/>
    </location>
</feature>
<dbReference type="Proteomes" id="UP000217446">
    <property type="component" value="Unassembled WGS sequence"/>
</dbReference>
<comment type="caution">
    <text evidence="3">The sequence shown here is derived from an EMBL/GenBank/DDBJ whole genome shotgun (WGS) entry which is preliminary data.</text>
</comment>
<proteinExistence type="predicted"/>
<reference evidence="4" key="1">
    <citation type="submission" date="2017-05" db="EMBL/GenBank/DDBJ databases">
        <title>Streptomyces olivochromogenes NBRC 3561 whole genome shotgun sequence.</title>
        <authorList>
            <person name="Dohra H."/>
            <person name="Kodani S."/>
        </authorList>
    </citation>
    <scope>NUCLEOTIDE SEQUENCE [LARGE SCALE GENOMIC DNA]</scope>
    <source>
        <strain evidence="4">NBRC 3561</strain>
    </source>
</reference>
<keyword evidence="1" id="KW-0732">Signal</keyword>
<feature type="signal peptide" evidence="1">
    <location>
        <begin position="1"/>
        <end position="34"/>
    </location>
</feature>
<evidence type="ECO:0000259" key="2">
    <source>
        <dbReference type="Pfam" id="PF13529"/>
    </source>
</evidence>